<evidence type="ECO:0000256" key="2">
    <source>
        <dbReference type="ARBA" id="ARBA00022741"/>
    </source>
</evidence>
<comment type="caution">
    <text evidence="4">The sequence shown here is derived from an EMBL/GenBank/DDBJ whole genome shotgun (WGS) entry which is preliminary data.</text>
</comment>
<dbReference type="NCBIfam" id="NF008673">
    <property type="entry name" value="PRK11678.1"/>
    <property type="match status" value="1"/>
</dbReference>
<reference evidence="4 5" key="1">
    <citation type="submission" date="2014-06" db="EMBL/GenBank/DDBJ databases">
        <title>Whole Genome Sequences of Three Symbiotic Endozoicomonas Bacteria.</title>
        <authorList>
            <person name="Neave M.J."/>
            <person name="Apprill A."/>
            <person name="Voolstra C.R."/>
        </authorList>
    </citation>
    <scope>NUCLEOTIDE SEQUENCE [LARGE SCALE GENOMIC DNA]</scope>
    <source>
        <strain evidence="4 5">DSM 22380</strain>
    </source>
</reference>
<dbReference type="Gene3D" id="3.90.640.10">
    <property type="entry name" value="Actin, Chain A, domain 4"/>
    <property type="match status" value="1"/>
</dbReference>
<name>A0A081K5T5_9GAMM</name>
<dbReference type="GO" id="GO:0005524">
    <property type="term" value="F:ATP binding"/>
    <property type="evidence" value="ECO:0007669"/>
    <property type="project" value="UniProtKB-KW"/>
</dbReference>
<dbReference type="InterPro" id="IPR013126">
    <property type="entry name" value="Hsp_70_fam"/>
</dbReference>
<dbReference type="eggNOG" id="COG0443">
    <property type="taxonomic scope" value="Bacteria"/>
</dbReference>
<proteinExistence type="inferred from homology"/>
<evidence type="ECO:0000313" key="4">
    <source>
        <dbReference type="EMBL" id="KEI69511.1"/>
    </source>
</evidence>
<dbReference type="Pfam" id="PF00012">
    <property type="entry name" value="HSP70"/>
    <property type="match status" value="2"/>
</dbReference>
<dbReference type="PROSITE" id="PS00329">
    <property type="entry name" value="HSP70_2"/>
    <property type="match status" value="1"/>
</dbReference>
<gene>
    <name evidence="4" type="ORF">GV64_01045</name>
</gene>
<organism evidence="4 5">
    <name type="scientific">Endozoicomonas elysicola</name>
    <dbReference type="NCBI Taxonomy" id="305900"/>
    <lineage>
        <taxon>Bacteria</taxon>
        <taxon>Pseudomonadati</taxon>
        <taxon>Pseudomonadota</taxon>
        <taxon>Gammaproteobacteria</taxon>
        <taxon>Oceanospirillales</taxon>
        <taxon>Endozoicomonadaceae</taxon>
        <taxon>Endozoicomonas</taxon>
    </lineage>
</organism>
<dbReference type="InterPro" id="IPR018181">
    <property type="entry name" value="Heat_shock_70_CS"/>
</dbReference>
<evidence type="ECO:0000313" key="5">
    <source>
        <dbReference type="Proteomes" id="UP000027997"/>
    </source>
</evidence>
<keyword evidence="5" id="KW-1185">Reference proteome</keyword>
<dbReference type="EMBL" id="JOJP01000001">
    <property type="protein sequence ID" value="KEI69511.1"/>
    <property type="molecule type" value="Genomic_DNA"/>
</dbReference>
<protein>
    <submittedName>
        <fullName evidence="4">Chaperone</fullName>
    </submittedName>
</protein>
<evidence type="ECO:0000256" key="3">
    <source>
        <dbReference type="ARBA" id="ARBA00022840"/>
    </source>
</evidence>
<dbReference type="Gene3D" id="3.30.420.40">
    <property type="match status" value="2"/>
</dbReference>
<dbReference type="PANTHER" id="PTHR19375">
    <property type="entry name" value="HEAT SHOCK PROTEIN 70KDA"/>
    <property type="match status" value="1"/>
</dbReference>
<keyword evidence="3" id="KW-0067">ATP-binding</keyword>
<comment type="similarity">
    <text evidence="1">Belongs to the heat shock protein 70 family.</text>
</comment>
<dbReference type="Proteomes" id="UP000027997">
    <property type="component" value="Unassembled WGS sequence"/>
</dbReference>
<evidence type="ECO:0000256" key="1">
    <source>
        <dbReference type="ARBA" id="ARBA00007381"/>
    </source>
</evidence>
<accession>A0A081K5T5</accession>
<dbReference type="InterPro" id="IPR043129">
    <property type="entry name" value="ATPase_NBD"/>
</dbReference>
<dbReference type="SUPFAM" id="SSF53067">
    <property type="entry name" value="Actin-like ATPase domain"/>
    <property type="match status" value="2"/>
</dbReference>
<dbReference type="STRING" id="305900.GV64_01045"/>
<dbReference type="AlphaFoldDB" id="A0A081K5T5"/>
<dbReference type="RefSeq" id="WP_020582064.1">
    <property type="nucleotide sequence ID" value="NZ_JOJP01000001.1"/>
</dbReference>
<keyword evidence="2" id="KW-0547">Nucleotide-binding</keyword>
<dbReference type="GO" id="GO:0140662">
    <property type="term" value="F:ATP-dependent protein folding chaperone"/>
    <property type="evidence" value="ECO:0007669"/>
    <property type="project" value="InterPro"/>
</dbReference>
<sequence>MALGFDYGTSNCSVAQVVNNSVQPVPLVNGETFIPSTLSAPNRESVTEYLYRFLNILPIGEVGEALLSTSTRTNWREGLELMPEDIRFGKQATALYLEDPAHCYYVKSPKSFLGLLGLRDMQLAIFEDLVCAMMANVKHLAEQSLEQDITQVVIGRPINFHNRGGEKSNQQAQNILYQAASRAGFKDIEFQFEPVAAGLEYESTLRENQIVLVVDVGGGTTDCSMLQMGPTWFGKKDRADSMIAHTGKFIGGNDMDIAIAFRRFMAEFGKGTERLDGKEIPVGYFMDAIAINDVEAQRRFYTHDNLKTLKQLVVNAKEPSMVSRLLQVYQNTLGHRIVQEAEYTKIALGQMNNATASVDLMKELLEIPVSVAQMEDAIANSLRSIKKQVQESITQSGVKPDVVYITGGSARSPILRTAVKSVLQDTPIVSGDFDGSVTSGLARWADLCFKR</sequence>